<evidence type="ECO:0000256" key="1">
    <source>
        <dbReference type="SAM" id="MobiDB-lite"/>
    </source>
</evidence>
<dbReference type="AlphaFoldDB" id="A0A8H5F6A0"/>
<dbReference type="Proteomes" id="UP000567179">
    <property type="component" value="Unassembled WGS sequence"/>
</dbReference>
<proteinExistence type="predicted"/>
<evidence type="ECO:0000313" key="2">
    <source>
        <dbReference type="EMBL" id="KAF5325256.1"/>
    </source>
</evidence>
<comment type="caution">
    <text evidence="2">The sequence shown here is derived from an EMBL/GenBank/DDBJ whole genome shotgun (WGS) entry which is preliminary data.</text>
</comment>
<feature type="region of interest" description="Disordered" evidence="1">
    <location>
        <begin position="225"/>
        <end position="277"/>
    </location>
</feature>
<organism evidence="2 3">
    <name type="scientific">Psilocybe cf. subviscida</name>
    <dbReference type="NCBI Taxonomy" id="2480587"/>
    <lineage>
        <taxon>Eukaryota</taxon>
        <taxon>Fungi</taxon>
        <taxon>Dikarya</taxon>
        <taxon>Basidiomycota</taxon>
        <taxon>Agaricomycotina</taxon>
        <taxon>Agaricomycetes</taxon>
        <taxon>Agaricomycetidae</taxon>
        <taxon>Agaricales</taxon>
        <taxon>Agaricineae</taxon>
        <taxon>Strophariaceae</taxon>
        <taxon>Psilocybe</taxon>
    </lineage>
</organism>
<feature type="compositionally biased region" description="Basic and acidic residues" evidence="1">
    <location>
        <begin position="267"/>
        <end position="277"/>
    </location>
</feature>
<evidence type="ECO:0000313" key="3">
    <source>
        <dbReference type="Proteomes" id="UP000567179"/>
    </source>
</evidence>
<reference evidence="2 3" key="1">
    <citation type="journal article" date="2020" name="ISME J.">
        <title>Uncovering the hidden diversity of litter-decomposition mechanisms in mushroom-forming fungi.</title>
        <authorList>
            <person name="Floudas D."/>
            <person name="Bentzer J."/>
            <person name="Ahren D."/>
            <person name="Johansson T."/>
            <person name="Persson P."/>
            <person name="Tunlid A."/>
        </authorList>
    </citation>
    <scope>NUCLEOTIDE SEQUENCE [LARGE SCALE GENOMIC DNA]</scope>
    <source>
        <strain evidence="2 3">CBS 101986</strain>
    </source>
</reference>
<accession>A0A8H5F6A0</accession>
<feature type="compositionally biased region" description="Acidic residues" evidence="1">
    <location>
        <begin position="228"/>
        <end position="246"/>
    </location>
</feature>
<keyword evidence="3" id="KW-1185">Reference proteome</keyword>
<dbReference type="EMBL" id="JAACJJ010000015">
    <property type="protein sequence ID" value="KAF5325256.1"/>
    <property type="molecule type" value="Genomic_DNA"/>
</dbReference>
<protein>
    <submittedName>
        <fullName evidence="2">Uncharacterized protein</fullName>
    </submittedName>
</protein>
<gene>
    <name evidence="2" type="ORF">D9619_009690</name>
</gene>
<sequence length="277" mass="30202">MSPSASPFVARVFSKPTEEDIARLARSSLNLTEDYQARRSTMGLIFTAPTTGPSLLGLSTSHMTALGLRIDRESDSSNNQETDDIALGYDVSETTQGLDIPSGGHSQSYEAQVDNNLSLTNTNSSDMNNVLPPADDSDLEWDQPGAFDFLANIETDNFEFSDNDTRSSGYTEFSPLRPRRLFEASLLNRATHGCSSLRESAVWNDGDDTADLSSLADANDLSHYHADLEDELDDNDTDEDEDDSDYEYSSACSTLAASDESGDEDFFDARSDSESSA</sequence>
<name>A0A8H5F6A0_9AGAR</name>